<organism evidence="2 3">
    <name type="scientific">Desulfovibrio subterraneus</name>
    <dbReference type="NCBI Taxonomy" id="2718620"/>
    <lineage>
        <taxon>Bacteria</taxon>
        <taxon>Pseudomonadati</taxon>
        <taxon>Thermodesulfobacteriota</taxon>
        <taxon>Desulfovibrionia</taxon>
        <taxon>Desulfovibrionales</taxon>
        <taxon>Desulfovibrionaceae</taxon>
        <taxon>Desulfovibrio</taxon>
    </lineage>
</organism>
<dbReference type="AlphaFoldDB" id="A0A7J0BGJ4"/>
<gene>
    <name evidence="2" type="ORF">DSM101010T_05900</name>
</gene>
<proteinExistence type="predicted"/>
<dbReference type="Proteomes" id="UP000503840">
    <property type="component" value="Unassembled WGS sequence"/>
</dbReference>
<protein>
    <submittedName>
        <fullName evidence="2">Uncharacterized protein</fullName>
    </submittedName>
</protein>
<sequence>MSIIPVTGNNFWSSGNTKKATPAATGFAEQLDAAERSKTAATGNSDAAPAVPSMADWIERARQFYAGQTEDEKTPYFIPRTTALPEGVVPVESDADPEYFQGRKVVGYMDGLPVTQETPEEEAAAVAELTEKMLARGQKADEMVFVKANKPIFQEPVGPLLGHHVVTAVMITQPLVPVTDPAVLAQLRSALQNLPEHPAGA</sequence>
<evidence type="ECO:0000313" key="3">
    <source>
        <dbReference type="Proteomes" id="UP000503840"/>
    </source>
</evidence>
<reference evidence="2 3" key="1">
    <citation type="submission" date="2020-05" db="EMBL/GenBank/DDBJ databases">
        <title>Draft genome sequence of Desulfovibrio sp. strain HN2T.</title>
        <authorList>
            <person name="Ueno A."/>
            <person name="Tamazawa S."/>
            <person name="Tamamura S."/>
            <person name="Murakami T."/>
            <person name="Kiyama T."/>
            <person name="Inomata H."/>
            <person name="Amano Y."/>
            <person name="Miyakawa K."/>
            <person name="Tamaki H."/>
            <person name="Naganuma T."/>
            <person name="Kaneko K."/>
        </authorList>
    </citation>
    <scope>NUCLEOTIDE SEQUENCE [LARGE SCALE GENOMIC DNA]</scope>
    <source>
        <strain evidence="2 3">HN2</strain>
    </source>
</reference>
<feature type="region of interest" description="Disordered" evidence="1">
    <location>
        <begin position="1"/>
        <end position="20"/>
    </location>
</feature>
<evidence type="ECO:0000313" key="2">
    <source>
        <dbReference type="EMBL" id="GFM32225.1"/>
    </source>
</evidence>
<keyword evidence="3" id="KW-1185">Reference proteome</keyword>
<feature type="compositionally biased region" description="Polar residues" evidence="1">
    <location>
        <begin position="7"/>
        <end position="19"/>
    </location>
</feature>
<comment type="caution">
    <text evidence="2">The sequence shown here is derived from an EMBL/GenBank/DDBJ whole genome shotgun (WGS) entry which is preliminary data.</text>
</comment>
<dbReference type="EMBL" id="BLVO01000004">
    <property type="protein sequence ID" value="GFM32225.1"/>
    <property type="molecule type" value="Genomic_DNA"/>
</dbReference>
<name>A0A7J0BGJ4_9BACT</name>
<dbReference type="RefSeq" id="WP_174403908.1">
    <property type="nucleotide sequence ID" value="NZ_BLVO01000004.1"/>
</dbReference>
<accession>A0A7J0BGJ4</accession>
<evidence type="ECO:0000256" key="1">
    <source>
        <dbReference type="SAM" id="MobiDB-lite"/>
    </source>
</evidence>